<keyword evidence="5" id="KW-0067">ATP-binding</keyword>
<dbReference type="EMBL" id="DF820455">
    <property type="protein sequence ID" value="GAK49597.1"/>
    <property type="molecule type" value="Genomic_DNA"/>
</dbReference>
<dbReference type="GO" id="GO:0016301">
    <property type="term" value="F:kinase activity"/>
    <property type="evidence" value="ECO:0007669"/>
    <property type="project" value="UniProtKB-KW"/>
</dbReference>
<evidence type="ECO:0000259" key="7">
    <source>
        <dbReference type="Pfam" id="PF07005"/>
    </source>
</evidence>
<feature type="domain" description="Four-carbon acid sugar kinase N-terminal" evidence="7">
    <location>
        <begin position="2"/>
        <end position="233"/>
    </location>
</feature>
<evidence type="ECO:0000313" key="9">
    <source>
        <dbReference type="EMBL" id="GAK49597.1"/>
    </source>
</evidence>
<keyword evidence="2" id="KW-0808">Transferase</keyword>
<evidence type="ECO:0000256" key="2">
    <source>
        <dbReference type="ARBA" id="ARBA00022679"/>
    </source>
</evidence>
<dbReference type="SUPFAM" id="SSF142764">
    <property type="entry name" value="YgbK-like"/>
    <property type="match status" value="1"/>
</dbReference>
<evidence type="ECO:0000256" key="3">
    <source>
        <dbReference type="ARBA" id="ARBA00022741"/>
    </source>
</evidence>
<dbReference type="InterPro" id="IPR010737">
    <property type="entry name" value="4-carb_acid_sugar_kinase_N"/>
</dbReference>
<evidence type="ECO:0000256" key="5">
    <source>
        <dbReference type="ARBA" id="ARBA00022840"/>
    </source>
</evidence>
<keyword evidence="3" id="KW-0547">Nucleotide-binding</keyword>
<dbReference type="GO" id="GO:0005524">
    <property type="term" value="F:ATP binding"/>
    <property type="evidence" value="ECO:0007669"/>
    <property type="project" value="UniProtKB-KW"/>
</dbReference>
<evidence type="ECO:0000256" key="4">
    <source>
        <dbReference type="ARBA" id="ARBA00022777"/>
    </source>
</evidence>
<reference evidence="9" key="1">
    <citation type="journal article" date="2015" name="PeerJ">
        <title>First genomic representation of candidate bacterial phylum KSB3 points to enhanced environmental sensing as a trigger of wastewater bulking.</title>
        <authorList>
            <person name="Sekiguchi Y."/>
            <person name="Ohashi A."/>
            <person name="Parks D.H."/>
            <person name="Yamauchi T."/>
            <person name="Tyson G.W."/>
            <person name="Hugenholtz P."/>
        </authorList>
    </citation>
    <scope>NUCLEOTIDE SEQUENCE [LARGE SCALE GENOMIC DNA]</scope>
</reference>
<feature type="domain" description="Four-carbon acid sugar kinase nucleotide binding" evidence="8">
    <location>
        <begin position="256"/>
        <end position="425"/>
    </location>
</feature>
<dbReference type="AlphaFoldDB" id="A0A0S6VQS1"/>
<gene>
    <name evidence="9" type="ORF">U14_00820</name>
</gene>
<dbReference type="Pfam" id="PF17042">
    <property type="entry name" value="NBD_C"/>
    <property type="match status" value="1"/>
</dbReference>
<dbReference type="HOGENOM" id="CLU_029424_0_1_0"/>
<comment type="similarity">
    <text evidence="1">Belongs to the four-carbon acid sugar kinase family.</text>
</comment>
<keyword evidence="6" id="KW-0119">Carbohydrate metabolism</keyword>
<dbReference type="Gene3D" id="3.40.980.20">
    <property type="entry name" value="Four-carbon acid sugar kinase, nucleotide binding domain"/>
    <property type="match status" value="1"/>
</dbReference>
<dbReference type="InterPro" id="IPR031475">
    <property type="entry name" value="NBD_C"/>
</dbReference>
<dbReference type="Proteomes" id="UP000030700">
    <property type="component" value="Unassembled WGS sequence"/>
</dbReference>
<dbReference type="InterPro" id="IPR037051">
    <property type="entry name" value="4-carb_acid_sugar_kinase_N_sf"/>
</dbReference>
<evidence type="ECO:0000256" key="6">
    <source>
        <dbReference type="ARBA" id="ARBA00023277"/>
    </source>
</evidence>
<dbReference type="Pfam" id="PF07005">
    <property type="entry name" value="SBD_N"/>
    <property type="match status" value="1"/>
</dbReference>
<accession>A0A0S6VQS1</accession>
<dbReference type="Gene3D" id="3.40.50.10840">
    <property type="entry name" value="Putative sugar-binding, N-terminal domain"/>
    <property type="match status" value="1"/>
</dbReference>
<dbReference type="STRING" id="1499966.U14_00820"/>
<proteinExistence type="inferred from homology"/>
<organism evidence="9">
    <name type="scientific">Candidatus Moduliflexus flocculans</name>
    <dbReference type="NCBI Taxonomy" id="1499966"/>
    <lineage>
        <taxon>Bacteria</taxon>
        <taxon>Candidatus Moduliflexota</taxon>
        <taxon>Candidatus Moduliflexia</taxon>
        <taxon>Candidatus Moduliflexales</taxon>
        <taxon>Candidatus Moduliflexaceae</taxon>
    </lineage>
</organism>
<protein>
    <submittedName>
        <fullName evidence="9">Type III effector Hrp-dependent outer protein</fullName>
    </submittedName>
</protein>
<sequence length="439" mass="48068">MIYIIADDLTGATDTGVQFSKQGYTTDVVIISDADDTHLASIRDLTNTVDALVVDTETRETDAATARARLRQVLQALPLSDADILYKKVDSTLRGNVGAELDECLNALKKDVCLFTPSFPQNKRITVEGYLIVHDQPLGLSEYYAGSLDPGEASYIPSLLQQDTALPIARIDLKDVAQGEEAIARKIRDFIEQKKKILVIDAMNDHQLREILQGSFQVQSSILYAGSAGLANAISEICNGKHATAVSPNRTEESVMIVCGSMRSIAHRQIEFLKHRVALRDIALDVERLLSAKDAYLQHILADARSSVQNESPHIVLYPDPVFTDAQTSEALLSRYHLNFRSLGVIIRDSLAELAMRICEAVSINNLILTGGDTAIGVCERLGIRQLTIVEELLPGIPLSLGRSATQNALNIVTKAGGFGEEDALYVVFQKLAQQRSLR</sequence>
<keyword evidence="4" id="KW-0418">Kinase</keyword>
<dbReference type="InterPro" id="IPR042213">
    <property type="entry name" value="NBD_C_sf"/>
</dbReference>
<evidence type="ECO:0000259" key="8">
    <source>
        <dbReference type="Pfam" id="PF17042"/>
    </source>
</evidence>
<evidence type="ECO:0000256" key="1">
    <source>
        <dbReference type="ARBA" id="ARBA00005715"/>
    </source>
</evidence>
<name>A0A0S6VQS1_9BACT</name>
<keyword evidence="10" id="KW-1185">Reference proteome</keyword>
<evidence type="ECO:0000313" key="10">
    <source>
        <dbReference type="Proteomes" id="UP000030700"/>
    </source>
</evidence>